<gene>
    <name evidence="4" type="ORF">AX018_102638</name>
</gene>
<keyword evidence="5" id="KW-1185">Reference proteome</keyword>
<dbReference type="Gene3D" id="3.40.50.300">
    <property type="entry name" value="P-loop containing nucleotide triphosphate hydrolases"/>
    <property type="match status" value="1"/>
</dbReference>
<name>A0A328Z0E0_9BURK</name>
<feature type="domain" description="ATPase dynein-related AAA" evidence="3">
    <location>
        <begin position="399"/>
        <end position="542"/>
    </location>
</feature>
<feature type="coiled-coil region" evidence="1">
    <location>
        <begin position="182"/>
        <end position="284"/>
    </location>
</feature>
<feature type="compositionally biased region" description="Low complexity" evidence="2">
    <location>
        <begin position="1"/>
        <end position="14"/>
    </location>
</feature>
<dbReference type="InterPro" id="IPR011704">
    <property type="entry name" value="ATPase_dyneun-rel_AAA"/>
</dbReference>
<dbReference type="GO" id="GO:0016887">
    <property type="term" value="F:ATP hydrolysis activity"/>
    <property type="evidence" value="ECO:0007669"/>
    <property type="project" value="InterPro"/>
</dbReference>
<dbReference type="SUPFAM" id="SSF52540">
    <property type="entry name" value="P-loop containing nucleoside triphosphate hydrolases"/>
    <property type="match status" value="1"/>
</dbReference>
<sequence>MKLQRLNQQEQEQLASQGAARAKLDEQQKELKARSVELDQLQASLRTRELHADQKERALAKLQLDLDAKEDLLRQGLVQEEVSMLRSVKDQLAQLRHERDTLKLSIDVEREQLMEAARRDAARIVEEAMSQKTHWEQRIAEIAARDAELEKAGSLLTEREKRLQARRQSLASEVQARVDEVVADSRADKERIKVQLDQANGEIQRLETALSSLREAQRRSGGDPARLASELRQANEQLDQREEELAQLRASLERGDPVALKKRADDLQEQLTQRQAELAALQAEKHRWELSVIERQNWERTRLVMESSRRLLDEQVEQLQSQVNDLTNRQQAASIFPELDRMDRKFTVPVHTEPVRDLKKFTSDLRSAMSYAGERGVLKFREQDVQLFVGGLAMSQLHILQGISGTGKTSLATAFAKAIGADLTVIAVQAGWRERADLLGYFNAFDRKFYELKTLQAIYRAQTPQDQDRLHVVLLDEMNLSRPEQYFADFLSALEGEGVARNIRLVDNRIENAPRALIDGRDLALPKNVWFIGTANQDETTNAFADKTYDRSFVMEVHRPGGDITDAKRPSHKRTVSVGSLLTAFDDAEAAAGERSRTQLAKLNESGLAGTLAGEFTTGWGSRLERQWQRFVPVVVAAGGNEEMAIDHLLHTRVIRDGKVTGRHDITQQQLESVAEDLQELWMDLELSGQPQNCLDALERDKRRLERGG</sequence>
<evidence type="ECO:0000313" key="4">
    <source>
        <dbReference type="EMBL" id="RAR79429.1"/>
    </source>
</evidence>
<dbReference type="GO" id="GO:0005524">
    <property type="term" value="F:ATP binding"/>
    <property type="evidence" value="ECO:0007669"/>
    <property type="project" value="InterPro"/>
</dbReference>
<evidence type="ECO:0000256" key="2">
    <source>
        <dbReference type="SAM" id="MobiDB-lite"/>
    </source>
</evidence>
<proteinExistence type="predicted"/>
<dbReference type="EMBL" id="QLTA01000026">
    <property type="protein sequence ID" value="RAR79429.1"/>
    <property type="molecule type" value="Genomic_DNA"/>
</dbReference>
<evidence type="ECO:0000313" key="5">
    <source>
        <dbReference type="Proteomes" id="UP000248856"/>
    </source>
</evidence>
<keyword evidence="1" id="KW-0175">Coiled coil</keyword>
<organism evidence="4 5">
    <name type="scientific">Paracidovorax anthurii</name>
    <dbReference type="NCBI Taxonomy" id="78229"/>
    <lineage>
        <taxon>Bacteria</taxon>
        <taxon>Pseudomonadati</taxon>
        <taxon>Pseudomonadota</taxon>
        <taxon>Betaproteobacteria</taxon>
        <taxon>Burkholderiales</taxon>
        <taxon>Comamonadaceae</taxon>
        <taxon>Paracidovorax</taxon>
    </lineage>
</organism>
<evidence type="ECO:0000256" key="1">
    <source>
        <dbReference type="SAM" id="Coils"/>
    </source>
</evidence>
<comment type="caution">
    <text evidence="4">The sequence shown here is derived from an EMBL/GenBank/DDBJ whole genome shotgun (WGS) entry which is preliminary data.</text>
</comment>
<protein>
    <submittedName>
        <fullName evidence="4">Dynein-related subfamily AAA family protein</fullName>
    </submittedName>
</protein>
<feature type="region of interest" description="Disordered" evidence="2">
    <location>
        <begin position="1"/>
        <end position="21"/>
    </location>
</feature>
<dbReference type="Proteomes" id="UP000248856">
    <property type="component" value="Unassembled WGS sequence"/>
</dbReference>
<evidence type="ECO:0000259" key="3">
    <source>
        <dbReference type="Pfam" id="PF07728"/>
    </source>
</evidence>
<dbReference type="AlphaFoldDB" id="A0A328Z0E0"/>
<dbReference type="Pfam" id="PF07728">
    <property type="entry name" value="AAA_5"/>
    <property type="match status" value="1"/>
</dbReference>
<dbReference type="InterPro" id="IPR027417">
    <property type="entry name" value="P-loop_NTPase"/>
</dbReference>
<feature type="coiled-coil region" evidence="1">
    <location>
        <begin position="24"/>
        <end position="112"/>
    </location>
</feature>
<accession>A0A328Z0E0</accession>
<reference evidence="4 5" key="1">
    <citation type="submission" date="2018-06" db="EMBL/GenBank/DDBJ databases">
        <title>Genomic Encyclopedia of Archaeal and Bacterial Type Strains, Phase II (KMG-II): from individual species to whole genera.</title>
        <authorList>
            <person name="Goeker M."/>
        </authorList>
    </citation>
    <scope>NUCLEOTIDE SEQUENCE [LARGE SCALE GENOMIC DNA]</scope>
    <source>
        <strain evidence="4 5">CFPB 3232</strain>
    </source>
</reference>